<protein>
    <recommendedName>
        <fullName evidence="9">D-isomer specific 2-hydroxyacid dehydrogenase NAD-binding domain-containing protein</fullName>
    </recommendedName>
</protein>
<keyword evidence="2 4" id="KW-0560">Oxidoreductase</keyword>
<dbReference type="PANTHER" id="PTHR42789">
    <property type="entry name" value="D-ISOMER SPECIFIC 2-HYDROXYACID DEHYDROGENASE FAMILY PROTEIN (AFU_ORTHOLOGUE AFUA_6G10090)"/>
    <property type="match status" value="1"/>
</dbReference>
<keyword evidence="8" id="KW-1185">Reference proteome</keyword>
<dbReference type="Pfam" id="PF00389">
    <property type="entry name" value="2-Hacid_dh"/>
    <property type="match status" value="1"/>
</dbReference>
<dbReference type="GO" id="GO:0051287">
    <property type="term" value="F:NAD binding"/>
    <property type="evidence" value="ECO:0007669"/>
    <property type="project" value="InterPro"/>
</dbReference>
<evidence type="ECO:0000259" key="6">
    <source>
        <dbReference type="Pfam" id="PF02826"/>
    </source>
</evidence>
<dbReference type="InterPro" id="IPR036291">
    <property type="entry name" value="NAD(P)-bd_dom_sf"/>
</dbReference>
<evidence type="ECO:0008006" key="9">
    <source>
        <dbReference type="Google" id="ProtNLM"/>
    </source>
</evidence>
<dbReference type="PROSITE" id="PS00671">
    <property type="entry name" value="D_2_HYDROXYACID_DH_3"/>
    <property type="match status" value="1"/>
</dbReference>
<dbReference type="Gene3D" id="3.40.50.720">
    <property type="entry name" value="NAD(P)-binding Rossmann-like Domain"/>
    <property type="match status" value="2"/>
</dbReference>
<organism evidence="7 8">
    <name type="scientific">Fusarium ambrosium</name>
    <dbReference type="NCBI Taxonomy" id="131363"/>
    <lineage>
        <taxon>Eukaryota</taxon>
        <taxon>Fungi</taxon>
        <taxon>Dikarya</taxon>
        <taxon>Ascomycota</taxon>
        <taxon>Pezizomycotina</taxon>
        <taxon>Sordariomycetes</taxon>
        <taxon>Hypocreomycetidae</taxon>
        <taxon>Hypocreales</taxon>
        <taxon>Nectriaceae</taxon>
        <taxon>Fusarium</taxon>
        <taxon>Fusarium solani species complex</taxon>
    </lineage>
</organism>
<comment type="caution">
    <text evidence="7">The sequence shown here is derived from an EMBL/GenBank/DDBJ whole genome shotgun (WGS) entry which is preliminary data.</text>
</comment>
<feature type="domain" description="D-isomer specific 2-hydroxyacid dehydrogenase catalytic" evidence="5">
    <location>
        <begin position="41"/>
        <end position="371"/>
    </location>
</feature>
<evidence type="ECO:0000256" key="4">
    <source>
        <dbReference type="RuleBase" id="RU003719"/>
    </source>
</evidence>
<evidence type="ECO:0000259" key="5">
    <source>
        <dbReference type="Pfam" id="PF00389"/>
    </source>
</evidence>
<evidence type="ECO:0000256" key="2">
    <source>
        <dbReference type="ARBA" id="ARBA00023002"/>
    </source>
</evidence>
<comment type="similarity">
    <text evidence="1 4">Belongs to the D-isomer specific 2-hydroxyacid dehydrogenase family.</text>
</comment>
<name>A0A428V0D9_9HYPO</name>
<dbReference type="InterPro" id="IPR006139">
    <property type="entry name" value="D-isomer_2_OHA_DH_cat_dom"/>
</dbReference>
<evidence type="ECO:0000313" key="8">
    <source>
        <dbReference type="Proteomes" id="UP000288429"/>
    </source>
</evidence>
<dbReference type="GO" id="GO:0016616">
    <property type="term" value="F:oxidoreductase activity, acting on the CH-OH group of donors, NAD or NADP as acceptor"/>
    <property type="evidence" value="ECO:0007669"/>
    <property type="project" value="InterPro"/>
</dbReference>
<dbReference type="SUPFAM" id="SSF51735">
    <property type="entry name" value="NAD(P)-binding Rossmann-fold domains"/>
    <property type="match status" value="1"/>
</dbReference>
<dbReference type="InterPro" id="IPR006140">
    <property type="entry name" value="D-isomer_DH_NAD-bd"/>
</dbReference>
<dbReference type="Pfam" id="PF02826">
    <property type="entry name" value="2-Hacid_dh_C"/>
    <property type="match status" value="1"/>
</dbReference>
<dbReference type="EMBL" id="NIZV01000009">
    <property type="protein sequence ID" value="RSM19957.1"/>
    <property type="molecule type" value="Genomic_DNA"/>
</dbReference>
<proteinExistence type="inferred from homology"/>
<dbReference type="PANTHER" id="PTHR42789:SF1">
    <property type="entry name" value="D-ISOMER SPECIFIC 2-HYDROXYACID DEHYDROGENASE FAMILY PROTEIN (AFU_ORTHOLOGUE AFUA_6G10090)"/>
    <property type="match status" value="1"/>
</dbReference>
<keyword evidence="3" id="KW-0520">NAD</keyword>
<evidence type="ECO:0000256" key="3">
    <source>
        <dbReference type="ARBA" id="ARBA00023027"/>
    </source>
</evidence>
<feature type="domain" description="D-isomer specific 2-hydroxyacid dehydrogenase NAD-binding" evidence="6">
    <location>
        <begin position="143"/>
        <end position="341"/>
    </location>
</feature>
<evidence type="ECO:0000256" key="1">
    <source>
        <dbReference type="ARBA" id="ARBA00005854"/>
    </source>
</evidence>
<reference evidence="7 8" key="1">
    <citation type="submission" date="2017-06" db="EMBL/GenBank/DDBJ databases">
        <title>Cmopartive genomic analysis of Ambrosia Fusariam Clade fungi.</title>
        <authorList>
            <person name="Stajich J.E."/>
            <person name="Carrillo J."/>
            <person name="Kijimoto T."/>
            <person name="Eskalen A."/>
            <person name="O'Donnell K."/>
            <person name="Kasson M."/>
        </authorList>
    </citation>
    <scope>NUCLEOTIDE SEQUENCE [LARGE SCALE GENOMIC DNA]</scope>
    <source>
        <strain evidence="7 8">NRRL 20438</strain>
    </source>
</reference>
<accession>A0A428V0D9</accession>
<dbReference type="InterPro" id="IPR029753">
    <property type="entry name" value="D-isomer_DH_CS"/>
</dbReference>
<sequence length="373" mass="40671">MTTCSASHKPPSLAIIDDYLNTSAAHFAKISSSQLRITTFNDTIIPINDAEEARLVERLRPFDLISTVRERTAFPGSLLRQLPNLKLLLATGTQFEMFDLATAKELGITVVAAPGLGRTDHTGPVRPNIKKGRVHPTTQHTWALILALARNIAADDAALKSGTGWQSGLATGLPGLTLGVVGLGRLGAAVARVAHLAWGMRVVCWSENLTQEKADQMAITVGLPSDDGIDGSRTFQAVSKEELFRNADVVSMHYVLSARSRNIVGAKELEQMKPSALLVNASRGPLINQETLLDTLERGKIRGAALDVFDIEPLPLSSPWRRANYWGRDGRSALLTTPHMGYVDEGLMNTWYAETAENVERWIQGQDVLHRLA</sequence>
<dbReference type="AlphaFoldDB" id="A0A428V0D9"/>
<dbReference type="Proteomes" id="UP000288429">
    <property type="component" value="Unassembled WGS sequence"/>
</dbReference>
<evidence type="ECO:0000313" key="7">
    <source>
        <dbReference type="EMBL" id="RSM19957.1"/>
    </source>
</evidence>
<dbReference type="InterPro" id="IPR050857">
    <property type="entry name" value="D-2-hydroxyacid_DH"/>
</dbReference>
<gene>
    <name evidence="7" type="ORF">CDV31_001317</name>
</gene>
<dbReference type="CDD" id="cd12169">
    <property type="entry name" value="PGDH_like_1"/>
    <property type="match status" value="1"/>
</dbReference>
<dbReference type="SUPFAM" id="SSF52283">
    <property type="entry name" value="Formate/glycerate dehydrogenase catalytic domain-like"/>
    <property type="match status" value="1"/>
</dbReference>